<organism evidence="2 3">
    <name type="scientific">Puccinia graminis f. sp. tritici</name>
    <dbReference type="NCBI Taxonomy" id="56615"/>
    <lineage>
        <taxon>Eukaryota</taxon>
        <taxon>Fungi</taxon>
        <taxon>Dikarya</taxon>
        <taxon>Basidiomycota</taxon>
        <taxon>Pucciniomycotina</taxon>
        <taxon>Pucciniomycetes</taxon>
        <taxon>Pucciniales</taxon>
        <taxon>Pucciniaceae</taxon>
        <taxon>Puccinia</taxon>
    </lineage>
</organism>
<proteinExistence type="predicted"/>
<dbReference type="EMBL" id="VSWC01000001">
    <property type="protein sequence ID" value="KAA1120258.1"/>
    <property type="molecule type" value="Genomic_DNA"/>
</dbReference>
<dbReference type="PANTHER" id="PTHR31912:SF34">
    <property type="entry name" value="NOTOCHORD-RELATED PROTEIN"/>
    <property type="match status" value="1"/>
</dbReference>
<gene>
    <name evidence="2" type="ORF">PGT21_037319</name>
</gene>
<evidence type="ECO:0000259" key="1">
    <source>
        <dbReference type="PROSITE" id="PS00028"/>
    </source>
</evidence>
<protein>
    <recommendedName>
        <fullName evidence="1">C2H2-type domain-containing protein</fullName>
    </recommendedName>
</protein>
<dbReference type="Proteomes" id="UP000324748">
    <property type="component" value="Unassembled WGS sequence"/>
</dbReference>
<comment type="caution">
    <text evidence="2">The sequence shown here is derived from an EMBL/GenBank/DDBJ whole genome shotgun (WGS) entry which is preliminary data.</text>
</comment>
<dbReference type="AlphaFoldDB" id="A0A5B0R441"/>
<reference evidence="2 3" key="1">
    <citation type="submission" date="2019-05" db="EMBL/GenBank/DDBJ databases">
        <title>Emergence of the Ug99 lineage of the wheat stem rust pathogen through somatic hybridization.</title>
        <authorList>
            <person name="Li F."/>
            <person name="Upadhyaya N.M."/>
            <person name="Sperschneider J."/>
            <person name="Matny O."/>
            <person name="Nguyen-Phuc H."/>
            <person name="Mago R."/>
            <person name="Raley C."/>
            <person name="Miller M.E."/>
            <person name="Silverstein K.A.T."/>
            <person name="Henningsen E."/>
            <person name="Hirsch C.D."/>
            <person name="Visser B."/>
            <person name="Pretorius Z.A."/>
            <person name="Steffenson B.J."/>
            <person name="Schwessinger B."/>
            <person name="Dodds P.N."/>
            <person name="Figueroa M."/>
        </authorList>
    </citation>
    <scope>NUCLEOTIDE SEQUENCE [LARGE SCALE GENOMIC DNA]</scope>
    <source>
        <strain evidence="2">21-0</strain>
    </source>
</reference>
<dbReference type="PANTHER" id="PTHR31912">
    <property type="entry name" value="IP13529P"/>
    <property type="match status" value="1"/>
</dbReference>
<feature type="domain" description="C2H2-type" evidence="1">
    <location>
        <begin position="26"/>
        <end position="48"/>
    </location>
</feature>
<dbReference type="PROSITE" id="PS00028">
    <property type="entry name" value="ZINC_FINGER_C2H2_1"/>
    <property type="match status" value="1"/>
</dbReference>
<name>A0A5B0R441_PUCGR</name>
<dbReference type="InterPro" id="IPR013087">
    <property type="entry name" value="Znf_C2H2_type"/>
</dbReference>
<keyword evidence="3" id="KW-1185">Reference proteome</keyword>
<sequence length="509" mass="58726">MDLHPPTDYPGFESQQYPDGTYKYRCVICRSKWALEHNIRRHLTCRTHVTNVATLTSFQQQVAQSCQQTDIQNGSLNHDWNDDPMDGQMEIDVDYQRQQLHQALAEEQHTTRIVNVDSNDPEGFGFGHEATNFSGEDMEHLGRWINDAFAAGMHDDHFLMDPDNQSDGDSEAGLPDSQWFPFPHKEELANPYVVEHLEFYPHETNGKNIRALYQSSKWREHLGREFRVQMVPVGQKHYYIYEPVTLRNGRIVVPIYFYKHETGLRSKCVIPKFAQANNQNYSGSNHQNQPMIEFDFYIRSNIQYDSPDVLDIEVGHFDKIYSEIFRHDGSLMMAKCGWQIKEIGASRSCDPIPVPNPWRIRAKNKIIRHVPLTLYADDTSGNKSKRWNKHISFYLTLSGLPPEMTNMEYNCHFVTTSNVASPLELAEPVVLQLNQLSTEGAFAFDATLKEEVMFMCIPLAFLADSPMAAEFTNTPNPGKANNPCRMCHLKTDTVENRCSMEFIQQFFDY</sequence>
<evidence type="ECO:0000313" key="2">
    <source>
        <dbReference type="EMBL" id="KAA1120258.1"/>
    </source>
</evidence>
<dbReference type="OrthoDB" id="2506808at2759"/>
<accession>A0A5B0R441</accession>
<evidence type="ECO:0000313" key="3">
    <source>
        <dbReference type="Proteomes" id="UP000324748"/>
    </source>
</evidence>